<gene>
    <name evidence="1" type="ordered locus">Cyan7822_2395</name>
</gene>
<dbReference type="HOGENOM" id="CLU_2092745_0_0_3"/>
<proteinExistence type="predicted"/>
<dbReference type="KEGG" id="cyj:Cyan7822_2395"/>
<reference evidence="2" key="1">
    <citation type="journal article" date="2011" name="MBio">
        <title>Novel metabolic attributes of the genus Cyanothece, comprising a group of unicellular nitrogen-fixing Cyanobacteria.</title>
        <authorList>
            <person name="Bandyopadhyay A."/>
            <person name="Elvitigala T."/>
            <person name="Welsh E."/>
            <person name="Stockel J."/>
            <person name="Liberton M."/>
            <person name="Min H."/>
            <person name="Sherman L.A."/>
            <person name="Pakrasi H.B."/>
        </authorList>
    </citation>
    <scope>NUCLEOTIDE SEQUENCE [LARGE SCALE GENOMIC DNA]</scope>
    <source>
        <strain evidence="2">PCC 7822</strain>
    </source>
</reference>
<sequence>MDDAYYFQKNNQLLESIISANSGWKVVYCINETYYIEDIIAYACIKTGHYYELIPLTLTDLHLCQTLQEYTLKDGYIGLINPDNELILNEYLAEEIKDINIQEIKKALKKNRIKLD</sequence>
<dbReference type="RefSeq" id="WP_013322475.1">
    <property type="nucleotide sequence ID" value="NC_014501.1"/>
</dbReference>
<dbReference type="OrthoDB" id="425619at2"/>
<name>E0UFY7_GLOV7</name>
<dbReference type="Proteomes" id="UP000008206">
    <property type="component" value="Chromosome"/>
</dbReference>
<dbReference type="EMBL" id="CP002198">
    <property type="protein sequence ID" value="ADN14370.1"/>
    <property type="molecule type" value="Genomic_DNA"/>
</dbReference>
<dbReference type="eggNOG" id="ENOG50321BN">
    <property type="taxonomic scope" value="Bacteria"/>
</dbReference>
<organism evidence="1 2">
    <name type="scientific">Gloeothece verrucosa (strain PCC 7822)</name>
    <name type="common">Cyanothece sp. (strain PCC 7822)</name>
    <dbReference type="NCBI Taxonomy" id="497965"/>
    <lineage>
        <taxon>Bacteria</taxon>
        <taxon>Bacillati</taxon>
        <taxon>Cyanobacteriota</taxon>
        <taxon>Cyanophyceae</taxon>
        <taxon>Oscillatoriophycideae</taxon>
        <taxon>Chroococcales</taxon>
        <taxon>Aphanothecaceae</taxon>
        <taxon>Gloeothece</taxon>
        <taxon>Gloeothece verrucosa</taxon>
    </lineage>
</organism>
<evidence type="ECO:0000313" key="1">
    <source>
        <dbReference type="EMBL" id="ADN14370.1"/>
    </source>
</evidence>
<dbReference type="AlphaFoldDB" id="E0UFY7"/>
<keyword evidence="2" id="KW-1185">Reference proteome</keyword>
<protein>
    <submittedName>
        <fullName evidence="1">Uncharacterized protein</fullName>
    </submittedName>
</protein>
<evidence type="ECO:0000313" key="2">
    <source>
        <dbReference type="Proteomes" id="UP000008206"/>
    </source>
</evidence>
<accession>E0UFY7</accession>